<dbReference type="AlphaFoldDB" id="A0A383DQY7"/>
<name>A0A383DQY7_9ZZZZ</name>
<dbReference type="EMBL" id="UINC01219448">
    <property type="protein sequence ID" value="SVE46911.1"/>
    <property type="molecule type" value="Genomic_DNA"/>
</dbReference>
<accession>A0A383DQY7</accession>
<protein>
    <submittedName>
        <fullName evidence="1">Uncharacterized protein</fullName>
    </submittedName>
</protein>
<feature type="non-terminal residue" evidence="1">
    <location>
        <position position="1"/>
    </location>
</feature>
<gene>
    <name evidence="1" type="ORF">METZ01_LOCUS499765</name>
</gene>
<reference evidence="1" key="1">
    <citation type="submission" date="2018-05" db="EMBL/GenBank/DDBJ databases">
        <authorList>
            <person name="Lanie J.A."/>
            <person name="Ng W.-L."/>
            <person name="Kazmierczak K.M."/>
            <person name="Andrzejewski T.M."/>
            <person name="Davidsen T.M."/>
            <person name="Wayne K.J."/>
            <person name="Tettelin H."/>
            <person name="Glass J.I."/>
            <person name="Rusch D."/>
            <person name="Podicherti R."/>
            <person name="Tsui H.-C.T."/>
            <person name="Winkler M.E."/>
        </authorList>
    </citation>
    <scope>NUCLEOTIDE SEQUENCE</scope>
</reference>
<sequence>VVAELDPVSSPPACIRDLLDDDELVIQDGGRRLGTSVWVVLP</sequence>
<organism evidence="1">
    <name type="scientific">marine metagenome</name>
    <dbReference type="NCBI Taxonomy" id="408172"/>
    <lineage>
        <taxon>unclassified sequences</taxon>
        <taxon>metagenomes</taxon>
        <taxon>ecological metagenomes</taxon>
    </lineage>
</organism>
<feature type="non-terminal residue" evidence="1">
    <location>
        <position position="42"/>
    </location>
</feature>
<evidence type="ECO:0000313" key="1">
    <source>
        <dbReference type="EMBL" id="SVE46911.1"/>
    </source>
</evidence>
<proteinExistence type="predicted"/>